<name>A0A4Z2GVW0_9TELE</name>
<evidence type="ECO:0000256" key="1">
    <source>
        <dbReference type="SAM" id="MobiDB-lite"/>
    </source>
</evidence>
<gene>
    <name evidence="2" type="ORF">EYF80_033049</name>
</gene>
<keyword evidence="3" id="KW-1185">Reference proteome</keyword>
<comment type="caution">
    <text evidence="2">The sequence shown here is derived from an EMBL/GenBank/DDBJ whole genome shotgun (WGS) entry which is preliminary data.</text>
</comment>
<protein>
    <submittedName>
        <fullName evidence="2">Uncharacterized protein</fullName>
    </submittedName>
</protein>
<dbReference type="Proteomes" id="UP000314294">
    <property type="component" value="Unassembled WGS sequence"/>
</dbReference>
<dbReference type="EMBL" id="SRLO01000422">
    <property type="protein sequence ID" value="TNN56704.1"/>
    <property type="molecule type" value="Genomic_DNA"/>
</dbReference>
<evidence type="ECO:0000313" key="2">
    <source>
        <dbReference type="EMBL" id="TNN56704.1"/>
    </source>
</evidence>
<organism evidence="2 3">
    <name type="scientific">Liparis tanakae</name>
    <name type="common">Tanaka's snailfish</name>
    <dbReference type="NCBI Taxonomy" id="230148"/>
    <lineage>
        <taxon>Eukaryota</taxon>
        <taxon>Metazoa</taxon>
        <taxon>Chordata</taxon>
        <taxon>Craniata</taxon>
        <taxon>Vertebrata</taxon>
        <taxon>Euteleostomi</taxon>
        <taxon>Actinopterygii</taxon>
        <taxon>Neopterygii</taxon>
        <taxon>Teleostei</taxon>
        <taxon>Neoteleostei</taxon>
        <taxon>Acanthomorphata</taxon>
        <taxon>Eupercaria</taxon>
        <taxon>Perciformes</taxon>
        <taxon>Cottioidei</taxon>
        <taxon>Cottales</taxon>
        <taxon>Liparidae</taxon>
        <taxon>Liparis</taxon>
    </lineage>
</organism>
<feature type="compositionally biased region" description="Basic and acidic residues" evidence="1">
    <location>
        <begin position="13"/>
        <end position="24"/>
    </location>
</feature>
<proteinExistence type="predicted"/>
<accession>A0A4Z2GVW0</accession>
<feature type="region of interest" description="Disordered" evidence="1">
    <location>
        <begin position="1"/>
        <end position="57"/>
    </location>
</feature>
<sequence>MLSHRRVVNPGERSSDEPTPEHLGRRQPANGRRAARDLENSLNSHRSPPAGPWTDRSVSFGAKGLKHATFLRCPLASASKKKYEYECRPKVKPPWIP</sequence>
<dbReference type="AlphaFoldDB" id="A0A4Z2GVW0"/>
<evidence type="ECO:0000313" key="3">
    <source>
        <dbReference type="Proteomes" id="UP000314294"/>
    </source>
</evidence>
<reference evidence="2 3" key="1">
    <citation type="submission" date="2019-03" db="EMBL/GenBank/DDBJ databases">
        <title>First draft genome of Liparis tanakae, snailfish: a comprehensive survey of snailfish specific genes.</title>
        <authorList>
            <person name="Kim W."/>
            <person name="Song I."/>
            <person name="Jeong J.-H."/>
            <person name="Kim D."/>
            <person name="Kim S."/>
            <person name="Ryu S."/>
            <person name="Song J.Y."/>
            <person name="Lee S.K."/>
        </authorList>
    </citation>
    <scope>NUCLEOTIDE SEQUENCE [LARGE SCALE GENOMIC DNA]</scope>
    <source>
        <tissue evidence="2">Muscle</tissue>
    </source>
</reference>